<proteinExistence type="predicted"/>
<gene>
    <name evidence="1" type="ORF">AN2V17_31540</name>
</gene>
<protein>
    <submittedName>
        <fullName evidence="1">Uncharacterized protein</fullName>
    </submittedName>
</protein>
<comment type="caution">
    <text evidence="1">The sequence shown here is derived from an EMBL/GenBank/DDBJ whole genome shotgun (WGS) entry which is preliminary data.</text>
</comment>
<reference evidence="1" key="1">
    <citation type="submission" date="2023-09" db="EMBL/GenBank/DDBJ databases">
        <title>Vallitalea sediminicola and Vallitalea maricola sp. nov., anaerobic bacteria isolated from marine sediment.</title>
        <authorList>
            <person name="Hirano S."/>
            <person name="Maeda A."/>
            <person name="Terahara T."/>
            <person name="Mori K."/>
            <person name="Hamada M."/>
            <person name="Matsumoto R."/>
            <person name="Kobayashi T."/>
        </authorList>
    </citation>
    <scope>NUCLEOTIDE SEQUENCE</scope>
    <source>
        <strain evidence="1">AN17-2</strain>
    </source>
</reference>
<dbReference type="Proteomes" id="UP001374599">
    <property type="component" value="Unassembled WGS sequence"/>
</dbReference>
<name>A0ACB5UN16_9FIRM</name>
<sequence>MRDIGAFFYCIKKYTNCIMDNMKTDNIIMAILSSFVIEKNKFCNIREYTW</sequence>
<evidence type="ECO:0000313" key="1">
    <source>
        <dbReference type="EMBL" id="GMQ63918.1"/>
    </source>
</evidence>
<keyword evidence="2" id="KW-1185">Reference proteome</keyword>
<evidence type="ECO:0000313" key="2">
    <source>
        <dbReference type="Proteomes" id="UP001374599"/>
    </source>
</evidence>
<dbReference type="EMBL" id="BTPU01000055">
    <property type="protein sequence ID" value="GMQ63918.1"/>
    <property type="molecule type" value="Genomic_DNA"/>
</dbReference>
<accession>A0ACB5UN16</accession>
<organism evidence="1 2">
    <name type="scientific">Vallitalea maricola</name>
    <dbReference type="NCBI Taxonomy" id="3074433"/>
    <lineage>
        <taxon>Bacteria</taxon>
        <taxon>Bacillati</taxon>
        <taxon>Bacillota</taxon>
        <taxon>Clostridia</taxon>
        <taxon>Lachnospirales</taxon>
        <taxon>Vallitaleaceae</taxon>
        <taxon>Vallitalea</taxon>
    </lineage>
</organism>